<dbReference type="Proteomes" id="UP000645217">
    <property type="component" value="Unassembled WGS sequence"/>
</dbReference>
<proteinExistence type="predicted"/>
<dbReference type="EMBL" id="BMNT01000014">
    <property type="protein sequence ID" value="GGK85048.1"/>
    <property type="molecule type" value="Genomic_DNA"/>
</dbReference>
<accession>A0A917R2Q1</accession>
<protein>
    <recommendedName>
        <fullName evidence="4">Secreted protein</fullName>
    </recommendedName>
</protein>
<evidence type="ECO:0008006" key="4">
    <source>
        <dbReference type="Google" id="ProtNLM"/>
    </source>
</evidence>
<organism evidence="2 3">
    <name type="scientific">Sphaerisporangium melleum</name>
    <dbReference type="NCBI Taxonomy" id="321316"/>
    <lineage>
        <taxon>Bacteria</taxon>
        <taxon>Bacillati</taxon>
        <taxon>Actinomycetota</taxon>
        <taxon>Actinomycetes</taxon>
        <taxon>Streptosporangiales</taxon>
        <taxon>Streptosporangiaceae</taxon>
        <taxon>Sphaerisporangium</taxon>
    </lineage>
</organism>
<evidence type="ECO:0000256" key="1">
    <source>
        <dbReference type="SAM" id="SignalP"/>
    </source>
</evidence>
<gene>
    <name evidence="2" type="ORF">GCM10007964_29430</name>
</gene>
<reference evidence="2" key="2">
    <citation type="submission" date="2020-09" db="EMBL/GenBank/DDBJ databases">
        <authorList>
            <person name="Sun Q."/>
            <person name="Ohkuma M."/>
        </authorList>
    </citation>
    <scope>NUCLEOTIDE SEQUENCE</scope>
    <source>
        <strain evidence="2">JCM 13064</strain>
    </source>
</reference>
<keyword evidence="3" id="KW-1185">Reference proteome</keyword>
<feature type="signal peptide" evidence="1">
    <location>
        <begin position="1"/>
        <end position="24"/>
    </location>
</feature>
<dbReference type="AlphaFoldDB" id="A0A917R2Q1"/>
<name>A0A917R2Q1_9ACTN</name>
<sequence length="139" mass="15314">MAGVAVLTAGLGTAALIAPSPAAADTNCGSSSTGWFPYDVRVKVVIVNQYQSNERAVELNLTNDQVSDHSYASIGYGYKSGDQTWVDRSYDGGSTWTQCGPFKRDYSNTLKNVGNWMRACFRPVDYAQSYCTSWYYDQD</sequence>
<evidence type="ECO:0000313" key="3">
    <source>
        <dbReference type="Proteomes" id="UP000645217"/>
    </source>
</evidence>
<feature type="chain" id="PRO_5037668878" description="Secreted protein" evidence="1">
    <location>
        <begin position="25"/>
        <end position="139"/>
    </location>
</feature>
<comment type="caution">
    <text evidence="2">The sequence shown here is derived from an EMBL/GenBank/DDBJ whole genome shotgun (WGS) entry which is preliminary data.</text>
</comment>
<reference evidence="2" key="1">
    <citation type="journal article" date="2014" name="Int. J. Syst. Evol. Microbiol.">
        <title>Complete genome sequence of Corynebacterium casei LMG S-19264T (=DSM 44701T), isolated from a smear-ripened cheese.</title>
        <authorList>
            <consortium name="US DOE Joint Genome Institute (JGI-PGF)"/>
            <person name="Walter F."/>
            <person name="Albersmeier A."/>
            <person name="Kalinowski J."/>
            <person name="Ruckert C."/>
        </authorList>
    </citation>
    <scope>NUCLEOTIDE SEQUENCE</scope>
    <source>
        <strain evidence="2">JCM 13064</strain>
    </source>
</reference>
<keyword evidence="1" id="KW-0732">Signal</keyword>
<evidence type="ECO:0000313" key="2">
    <source>
        <dbReference type="EMBL" id="GGK85048.1"/>
    </source>
</evidence>